<accession>A0A371EKG7</accession>
<gene>
    <name evidence="2" type="primary">ABCG40</name>
    <name evidence="2" type="ORF">CR513_54653</name>
</gene>
<dbReference type="InterPro" id="IPR027417">
    <property type="entry name" value="P-loop_NTPase"/>
</dbReference>
<feature type="transmembrane region" description="Helical" evidence="1">
    <location>
        <begin position="188"/>
        <end position="207"/>
    </location>
</feature>
<dbReference type="Proteomes" id="UP000257109">
    <property type="component" value="Unassembled WGS sequence"/>
</dbReference>
<reference evidence="2" key="1">
    <citation type="submission" date="2018-05" db="EMBL/GenBank/DDBJ databases">
        <title>Draft genome of Mucuna pruriens seed.</title>
        <authorList>
            <person name="Nnadi N.E."/>
            <person name="Vos R."/>
            <person name="Hasami M.H."/>
            <person name="Devisetty U.K."/>
            <person name="Aguiy J.C."/>
        </authorList>
    </citation>
    <scope>NUCLEOTIDE SEQUENCE [LARGE SCALE GENOMIC DNA]</scope>
    <source>
        <strain evidence="2">JCA_2017</strain>
    </source>
</reference>
<organism evidence="2 3">
    <name type="scientific">Mucuna pruriens</name>
    <name type="common">Velvet bean</name>
    <name type="synonym">Dolichos pruriens</name>
    <dbReference type="NCBI Taxonomy" id="157652"/>
    <lineage>
        <taxon>Eukaryota</taxon>
        <taxon>Viridiplantae</taxon>
        <taxon>Streptophyta</taxon>
        <taxon>Embryophyta</taxon>
        <taxon>Tracheophyta</taxon>
        <taxon>Spermatophyta</taxon>
        <taxon>Magnoliopsida</taxon>
        <taxon>eudicotyledons</taxon>
        <taxon>Gunneridae</taxon>
        <taxon>Pentapetalae</taxon>
        <taxon>rosids</taxon>
        <taxon>fabids</taxon>
        <taxon>Fabales</taxon>
        <taxon>Fabaceae</taxon>
        <taxon>Papilionoideae</taxon>
        <taxon>50 kb inversion clade</taxon>
        <taxon>NPAAA clade</taxon>
        <taxon>indigoferoid/millettioid clade</taxon>
        <taxon>Phaseoleae</taxon>
        <taxon>Mucuna</taxon>
    </lineage>
</organism>
<protein>
    <submittedName>
        <fullName evidence="2">ABC transporter G family member 40</fullName>
    </submittedName>
</protein>
<keyword evidence="1" id="KW-0812">Transmembrane</keyword>
<comment type="caution">
    <text evidence="2">The sequence shown here is derived from an EMBL/GenBank/DDBJ whole genome shotgun (WGS) entry which is preliminary data.</text>
</comment>
<dbReference type="EMBL" id="QJKJ01013385">
    <property type="protein sequence ID" value="RDX66565.1"/>
    <property type="molecule type" value="Genomic_DNA"/>
</dbReference>
<evidence type="ECO:0000256" key="1">
    <source>
        <dbReference type="SAM" id="Phobius"/>
    </source>
</evidence>
<keyword evidence="1" id="KW-1133">Transmembrane helix</keyword>
<feature type="non-terminal residue" evidence="2">
    <location>
        <position position="1"/>
    </location>
</feature>
<dbReference type="AlphaFoldDB" id="A0A371EKG7"/>
<evidence type="ECO:0000313" key="2">
    <source>
        <dbReference type="EMBL" id="RDX66565.1"/>
    </source>
</evidence>
<sequence length="220" mass="24393">MSITPYGFIPPLSMPTQIWEDVSINFIIDSKVMSLRSGPPYSWKITLLLALAGKLDPKLKVAYNDHGMNEFGTPISNQNDLQIGEIREKETSIMPDPYIDAYMKGLSGAFMPGVLTALMGITSTGKTTLIDLLAARKTGDILKKISLSLVIQREELECKVMGLMGVTSSDLTYLKIMNMKGLLSGDPIMVLIDSGASIILWLLMWYLQRMEVDHTKKFAV</sequence>
<proteinExistence type="predicted"/>
<keyword evidence="1" id="KW-0472">Membrane</keyword>
<name>A0A371EKG7_MUCPR</name>
<dbReference type="SUPFAM" id="SSF52540">
    <property type="entry name" value="P-loop containing nucleoside triphosphate hydrolases"/>
    <property type="match status" value="1"/>
</dbReference>
<evidence type="ECO:0000313" key="3">
    <source>
        <dbReference type="Proteomes" id="UP000257109"/>
    </source>
</evidence>
<dbReference type="STRING" id="157652.A0A371EKG7"/>
<keyword evidence="3" id="KW-1185">Reference proteome</keyword>
<dbReference type="PANTHER" id="PTHR48040:SF20">
    <property type="entry name" value="PLEIOTROPIC DRUG RESISTANCE PROTEIN 1"/>
    <property type="match status" value="1"/>
</dbReference>
<dbReference type="PANTHER" id="PTHR48040">
    <property type="entry name" value="PLEIOTROPIC DRUG RESISTANCE PROTEIN 1-LIKE ISOFORM X1"/>
    <property type="match status" value="1"/>
</dbReference>
<dbReference type="OrthoDB" id="1695405at2759"/>